<accession>A0ABQ2PP31</accession>
<dbReference type="RefSeq" id="WP_188694278.1">
    <property type="nucleotide sequence ID" value="NZ_BMLY01000004.1"/>
</dbReference>
<protein>
    <submittedName>
        <fullName evidence="6">Acyltransferase</fullName>
    </submittedName>
</protein>
<comment type="pathway">
    <text evidence="1">Lipid metabolism.</text>
</comment>
<name>A0ABQ2PP31_9NEIS</name>
<proteinExistence type="predicted"/>
<dbReference type="SUPFAM" id="SSF69593">
    <property type="entry name" value="Glycerol-3-phosphate (1)-acyltransferase"/>
    <property type="match status" value="1"/>
</dbReference>
<feature type="domain" description="Phospholipid/glycerol acyltransferase" evidence="5">
    <location>
        <begin position="85"/>
        <end position="193"/>
    </location>
</feature>
<dbReference type="PANTHER" id="PTHR10434:SF66">
    <property type="entry name" value="PHOSPHOLIPID_GLYCEROL ACYLTRANSFERASE DOMAIN-CONTAINING PROTEIN"/>
    <property type="match status" value="1"/>
</dbReference>
<dbReference type="EMBL" id="BMLY01000004">
    <property type="protein sequence ID" value="GGP26729.1"/>
    <property type="molecule type" value="Genomic_DNA"/>
</dbReference>
<dbReference type="PANTHER" id="PTHR10434">
    <property type="entry name" value="1-ACYL-SN-GLYCEROL-3-PHOSPHATE ACYLTRANSFERASE"/>
    <property type="match status" value="1"/>
</dbReference>
<dbReference type="Pfam" id="PF01553">
    <property type="entry name" value="Acyltransferase"/>
    <property type="match status" value="1"/>
</dbReference>
<dbReference type="InterPro" id="IPR002123">
    <property type="entry name" value="Plipid/glycerol_acylTrfase"/>
</dbReference>
<evidence type="ECO:0000256" key="1">
    <source>
        <dbReference type="ARBA" id="ARBA00005189"/>
    </source>
</evidence>
<evidence type="ECO:0000256" key="2">
    <source>
        <dbReference type="ARBA" id="ARBA00022679"/>
    </source>
</evidence>
<evidence type="ECO:0000259" key="5">
    <source>
        <dbReference type="SMART" id="SM00563"/>
    </source>
</evidence>
<feature type="transmembrane region" description="Helical" evidence="4">
    <location>
        <begin position="12"/>
        <end position="39"/>
    </location>
</feature>
<dbReference type="CDD" id="cd07989">
    <property type="entry name" value="LPLAT_AGPAT-like"/>
    <property type="match status" value="1"/>
</dbReference>
<keyword evidence="4" id="KW-0812">Transmembrane</keyword>
<keyword evidence="4" id="KW-0472">Membrane</keyword>
<comment type="caution">
    <text evidence="6">The sequence shown here is derived from an EMBL/GenBank/DDBJ whole genome shotgun (WGS) entry which is preliminary data.</text>
</comment>
<evidence type="ECO:0000313" key="6">
    <source>
        <dbReference type="EMBL" id="GGP26729.1"/>
    </source>
</evidence>
<keyword evidence="7" id="KW-1185">Reference proteome</keyword>
<evidence type="ECO:0000256" key="4">
    <source>
        <dbReference type="SAM" id="Phobius"/>
    </source>
</evidence>
<keyword evidence="4" id="KW-1133">Transmembrane helix</keyword>
<dbReference type="GO" id="GO:0016746">
    <property type="term" value="F:acyltransferase activity"/>
    <property type="evidence" value="ECO:0007669"/>
    <property type="project" value="UniProtKB-KW"/>
</dbReference>
<evidence type="ECO:0000313" key="7">
    <source>
        <dbReference type="Proteomes" id="UP000621859"/>
    </source>
</evidence>
<evidence type="ECO:0000256" key="3">
    <source>
        <dbReference type="ARBA" id="ARBA00023315"/>
    </source>
</evidence>
<dbReference type="SMART" id="SM00563">
    <property type="entry name" value="PlsC"/>
    <property type="match status" value="1"/>
</dbReference>
<dbReference type="Proteomes" id="UP000621859">
    <property type="component" value="Unassembled WGS sequence"/>
</dbReference>
<keyword evidence="2" id="KW-0808">Transferase</keyword>
<keyword evidence="3 6" id="KW-0012">Acyltransferase</keyword>
<sequence>MKNALARWWRAALFGFCFAMFGLGGLLIGLTLFPLSLLLPRSAWREKTAKHFIRGATGLFVWLMQVTGAMSLTVHGAEKLDREGLLVLANHPSLIDVVILMSLIPRPDCVVKAALWRNPVTGGPVRMAGYISNATGPELVADAVGSMERGNNLIVFPEGTRTVPGDEMRFQRGAANIAVRGQRVITPVVITVSEQTLTKGSKWYRPPAHRPHFYIEVLDDVAVEPLVAGTGEPALQARWLTTWLEQFFKREIARYGPADR</sequence>
<organism evidence="6 7">
    <name type="scientific">Silvimonas amylolytica</name>
    <dbReference type="NCBI Taxonomy" id="449663"/>
    <lineage>
        <taxon>Bacteria</taxon>
        <taxon>Pseudomonadati</taxon>
        <taxon>Pseudomonadota</taxon>
        <taxon>Betaproteobacteria</taxon>
        <taxon>Neisseriales</taxon>
        <taxon>Chitinibacteraceae</taxon>
        <taxon>Silvimonas</taxon>
    </lineage>
</organism>
<reference evidence="7" key="1">
    <citation type="journal article" date="2019" name="Int. J. Syst. Evol. Microbiol.">
        <title>The Global Catalogue of Microorganisms (GCM) 10K type strain sequencing project: providing services to taxonomists for standard genome sequencing and annotation.</title>
        <authorList>
            <consortium name="The Broad Institute Genomics Platform"/>
            <consortium name="The Broad Institute Genome Sequencing Center for Infectious Disease"/>
            <person name="Wu L."/>
            <person name="Ma J."/>
        </authorList>
    </citation>
    <scope>NUCLEOTIDE SEQUENCE [LARGE SCALE GENOMIC DNA]</scope>
    <source>
        <strain evidence="7">CGMCC 1.8860</strain>
    </source>
</reference>
<gene>
    <name evidence="6" type="ORF">GCM10010971_25480</name>
</gene>